<dbReference type="Pfam" id="PF04542">
    <property type="entry name" value="Sigma70_r2"/>
    <property type="match status" value="1"/>
</dbReference>
<proteinExistence type="inferred from homology"/>
<dbReference type="InterPro" id="IPR013324">
    <property type="entry name" value="RNA_pol_sigma_r3/r4-like"/>
</dbReference>
<dbReference type="AlphaFoldDB" id="A0A1F7U8K8"/>
<dbReference type="Gene3D" id="1.10.10.10">
    <property type="entry name" value="Winged helix-like DNA-binding domain superfamily/Winged helix DNA-binding domain"/>
    <property type="match status" value="1"/>
</dbReference>
<protein>
    <recommendedName>
        <fullName evidence="10">RNA polymerase sigma-70 region 2 domain-containing protein</fullName>
    </recommendedName>
</protein>
<evidence type="ECO:0000313" key="9">
    <source>
        <dbReference type="Proteomes" id="UP000177088"/>
    </source>
</evidence>
<evidence type="ECO:0000256" key="3">
    <source>
        <dbReference type="ARBA" id="ARBA00023082"/>
    </source>
</evidence>
<evidence type="ECO:0000256" key="2">
    <source>
        <dbReference type="ARBA" id="ARBA00023015"/>
    </source>
</evidence>
<comment type="similarity">
    <text evidence="1">Belongs to the sigma-70 factor family. ECF subfamily.</text>
</comment>
<dbReference type="GO" id="GO:0016987">
    <property type="term" value="F:sigma factor activity"/>
    <property type="evidence" value="ECO:0007669"/>
    <property type="project" value="UniProtKB-KW"/>
</dbReference>
<dbReference type="InterPro" id="IPR013325">
    <property type="entry name" value="RNA_pol_sigma_r2"/>
</dbReference>
<dbReference type="InterPro" id="IPR007630">
    <property type="entry name" value="RNA_pol_sigma70_r4"/>
</dbReference>
<dbReference type="Pfam" id="PF04545">
    <property type="entry name" value="Sigma70_r4"/>
    <property type="match status" value="1"/>
</dbReference>
<dbReference type="InterPro" id="IPR007627">
    <property type="entry name" value="RNA_pol_sigma70_r2"/>
</dbReference>
<dbReference type="GO" id="GO:0006352">
    <property type="term" value="P:DNA-templated transcription initiation"/>
    <property type="evidence" value="ECO:0007669"/>
    <property type="project" value="InterPro"/>
</dbReference>
<feature type="domain" description="RNA polymerase sigma-70 region 4" evidence="7">
    <location>
        <begin position="112"/>
        <end position="153"/>
    </location>
</feature>
<accession>A0A1F7U8K8</accession>
<dbReference type="InterPro" id="IPR036388">
    <property type="entry name" value="WH-like_DNA-bd_sf"/>
</dbReference>
<reference evidence="8 9" key="1">
    <citation type="journal article" date="2016" name="Nat. Commun.">
        <title>Thousands of microbial genomes shed light on interconnected biogeochemical processes in an aquifer system.</title>
        <authorList>
            <person name="Anantharaman K."/>
            <person name="Brown C.T."/>
            <person name="Hug L.A."/>
            <person name="Sharon I."/>
            <person name="Castelle C.J."/>
            <person name="Probst A.J."/>
            <person name="Thomas B.C."/>
            <person name="Singh A."/>
            <person name="Wilkins M.J."/>
            <person name="Karaoz U."/>
            <person name="Brodie E.L."/>
            <person name="Williams K.H."/>
            <person name="Hubbard S.S."/>
            <person name="Banfield J.F."/>
        </authorList>
    </citation>
    <scope>NUCLEOTIDE SEQUENCE [LARGE SCALE GENOMIC DNA]</scope>
</reference>
<evidence type="ECO:0000313" key="8">
    <source>
        <dbReference type="EMBL" id="OGL74602.1"/>
    </source>
</evidence>
<organism evidence="8 9">
    <name type="scientific">Candidatus Uhrbacteria bacterium RIFCSPHIGHO2_02_FULL_60_10</name>
    <dbReference type="NCBI Taxonomy" id="1802392"/>
    <lineage>
        <taxon>Bacteria</taxon>
        <taxon>Candidatus Uhriibacteriota</taxon>
    </lineage>
</organism>
<keyword evidence="2" id="KW-0805">Transcription regulation</keyword>
<dbReference type="SUPFAM" id="SSF88946">
    <property type="entry name" value="Sigma2 domain of RNA polymerase sigma factors"/>
    <property type="match status" value="1"/>
</dbReference>
<dbReference type="Proteomes" id="UP000177088">
    <property type="component" value="Unassembled WGS sequence"/>
</dbReference>
<dbReference type="NCBIfam" id="TIGR02937">
    <property type="entry name" value="sigma70-ECF"/>
    <property type="match status" value="1"/>
</dbReference>
<comment type="caution">
    <text evidence="8">The sequence shown here is derived from an EMBL/GenBank/DDBJ whole genome shotgun (WGS) entry which is preliminary data.</text>
</comment>
<evidence type="ECO:0008006" key="10">
    <source>
        <dbReference type="Google" id="ProtNLM"/>
    </source>
</evidence>
<feature type="domain" description="RNA polymerase sigma-70 region 2" evidence="6">
    <location>
        <begin position="12"/>
        <end position="78"/>
    </location>
</feature>
<dbReference type="InterPro" id="IPR039425">
    <property type="entry name" value="RNA_pol_sigma-70-like"/>
</dbReference>
<name>A0A1F7U8K8_9BACT</name>
<gene>
    <name evidence="8" type="ORF">A3C96_02120</name>
</gene>
<dbReference type="Gene3D" id="1.10.1740.10">
    <property type="match status" value="1"/>
</dbReference>
<evidence type="ECO:0000256" key="1">
    <source>
        <dbReference type="ARBA" id="ARBA00010641"/>
    </source>
</evidence>
<evidence type="ECO:0000256" key="5">
    <source>
        <dbReference type="ARBA" id="ARBA00023163"/>
    </source>
</evidence>
<dbReference type="EMBL" id="MGEA01000012">
    <property type="protein sequence ID" value="OGL74602.1"/>
    <property type="molecule type" value="Genomic_DNA"/>
</dbReference>
<evidence type="ECO:0000259" key="7">
    <source>
        <dbReference type="Pfam" id="PF04545"/>
    </source>
</evidence>
<dbReference type="InterPro" id="IPR014284">
    <property type="entry name" value="RNA_pol_sigma-70_dom"/>
</dbReference>
<evidence type="ECO:0000259" key="6">
    <source>
        <dbReference type="Pfam" id="PF04542"/>
    </source>
</evidence>
<dbReference type="PANTHER" id="PTHR43133">
    <property type="entry name" value="RNA POLYMERASE ECF-TYPE SIGMA FACTO"/>
    <property type="match status" value="1"/>
</dbReference>
<dbReference type="SUPFAM" id="SSF88659">
    <property type="entry name" value="Sigma3 and sigma4 domains of RNA polymerase sigma factors"/>
    <property type="match status" value="1"/>
</dbReference>
<keyword evidence="5" id="KW-0804">Transcription</keyword>
<dbReference type="PANTHER" id="PTHR43133:SF8">
    <property type="entry name" value="RNA POLYMERASE SIGMA FACTOR HI_1459-RELATED"/>
    <property type="match status" value="1"/>
</dbReference>
<dbReference type="GO" id="GO:0003677">
    <property type="term" value="F:DNA binding"/>
    <property type="evidence" value="ECO:0007669"/>
    <property type="project" value="UniProtKB-KW"/>
</dbReference>
<evidence type="ECO:0000256" key="4">
    <source>
        <dbReference type="ARBA" id="ARBA00023125"/>
    </source>
</evidence>
<keyword evidence="3" id="KW-0731">Sigma factor</keyword>
<sequence>MNTELDRLKREYASLYPYLYRYVAYRVPRREDAEDVVSDVFLSAVAKLGEFDPTQGSLKQWLTGFARFKVLAYWRARRPAIPLDELFEIPDPTFATKILGRLNRELEARHILRGLNAEAKALLAMRYEDDLTYQEIADALGQEACAVRQRFSRLHRALKIASSEPSL</sequence>
<keyword evidence="4" id="KW-0238">DNA-binding</keyword>